<keyword evidence="4" id="KW-0732">Signal</keyword>
<reference evidence="6 7" key="1">
    <citation type="submission" date="2017-03" db="EMBL/GenBank/DDBJ databases">
        <title>Genomes of endolithic fungi from Antarctica.</title>
        <authorList>
            <person name="Coleine C."/>
            <person name="Masonjones S."/>
            <person name="Stajich J.E."/>
        </authorList>
    </citation>
    <scope>NUCLEOTIDE SEQUENCE [LARGE SCALE GENOMIC DNA]</scope>
    <source>
        <strain evidence="6 7">CCFEE 6315</strain>
    </source>
</reference>
<evidence type="ECO:0000313" key="6">
    <source>
        <dbReference type="EMBL" id="TKA34355.1"/>
    </source>
</evidence>
<dbReference type="SUPFAM" id="SSF48056">
    <property type="entry name" value="Di-copper centre-containing domain"/>
    <property type="match status" value="1"/>
</dbReference>
<feature type="compositionally biased region" description="Low complexity" evidence="3">
    <location>
        <begin position="96"/>
        <end position="111"/>
    </location>
</feature>
<feature type="region of interest" description="Disordered" evidence="3">
    <location>
        <begin position="78"/>
        <end position="111"/>
    </location>
</feature>
<dbReference type="InterPro" id="IPR050316">
    <property type="entry name" value="Tyrosinase/Hemocyanin"/>
</dbReference>
<dbReference type="OrthoDB" id="6132182at2759"/>
<evidence type="ECO:0000256" key="1">
    <source>
        <dbReference type="ARBA" id="ARBA00022723"/>
    </source>
</evidence>
<dbReference type="PANTHER" id="PTHR11474">
    <property type="entry name" value="TYROSINASE FAMILY MEMBER"/>
    <property type="match status" value="1"/>
</dbReference>
<protein>
    <recommendedName>
        <fullName evidence="5">Tyrosinase copper-binding domain-containing protein</fullName>
    </recommendedName>
</protein>
<dbReference type="PROSITE" id="PS00498">
    <property type="entry name" value="TYROSINASE_2"/>
    <property type="match status" value="1"/>
</dbReference>
<name>A0A4U0UIB6_9PEZI</name>
<dbReference type="Gene3D" id="1.10.1280.10">
    <property type="entry name" value="Di-copper center containing domain from catechol oxidase"/>
    <property type="match status" value="1"/>
</dbReference>
<dbReference type="GO" id="GO:0016491">
    <property type="term" value="F:oxidoreductase activity"/>
    <property type="evidence" value="ECO:0007669"/>
    <property type="project" value="UniProtKB-KW"/>
</dbReference>
<evidence type="ECO:0000256" key="4">
    <source>
        <dbReference type="SAM" id="SignalP"/>
    </source>
</evidence>
<organism evidence="6 7">
    <name type="scientific">Salinomyces thailandicus</name>
    <dbReference type="NCBI Taxonomy" id="706561"/>
    <lineage>
        <taxon>Eukaryota</taxon>
        <taxon>Fungi</taxon>
        <taxon>Dikarya</taxon>
        <taxon>Ascomycota</taxon>
        <taxon>Pezizomycotina</taxon>
        <taxon>Dothideomycetes</taxon>
        <taxon>Dothideomycetidae</taxon>
        <taxon>Mycosphaerellales</taxon>
        <taxon>Teratosphaeriaceae</taxon>
        <taxon>Salinomyces</taxon>
    </lineage>
</organism>
<dbReference type="Proteomes" id="UP000308549">
    <property type="component" value="Unassembled WGS sequence"/>
</dbReference>
<accession>A0A4U0UIB6</accession>
<gene>
    <name evidence="6" type="ORF">B0A50_00337</name>
</gene>
<evidence type="ECO:0000313" key="7">
    <source>
        <dbReference type="Proteomes" id="UP000308549"/>
    </source>
</evidence>
<comment type="caution">
    <text evidence="6">The sequence shown here is derived from an EMBL/GenBank/DDBJ whole genome shotgun (WGS) entry which is preliminary data.</text>
</comment>
<dbReference type="AlphaFoldDB" id="A0A4U0UIB6"/>
<feature type="domain" description="Tyrosinase copper-binding" evidence="5">
    <location>
        <begin position="551"/>
        <end position="562"/>
    </location>
</feature>
<sequence>MHVQSSLVLSLTAATALASTASVAPTGSSASSNQSSSPYHYGAGWGHIADLQSEIASLKSQIASYSAASSETCGNAAATASVTGSGSGDVPPSDLPSGAVSRASSSGSDAPATYTAAYDTFSSAYSDAQTSTYSVLSSTSQSSADALPTESSADASTTESSADASSTESSADASSTESSADASSTESSADASSTESSAQATSTESSAQATSDVSSSSSASPSSEVSSSATSATSASSDSSTTSSASATSSSAVSTALPVLADYSGSEIASGDAWKDVAQKADARMQARESSGSCTYETARVRREFRSMSNADRKAFTDAIACLQSTAPRYTSAGSDTYPGVQSRYDEFVATHINMTYIIHGTADFLAWHRNFIHEFESDLVDTCGYTGTLPYWDWARDAQAVDESEIFNGDEFSMGSNGEYISGRDDTYLGLQDLTFPPGTGGGCVQTGPFSEGNYETNLGPLDSPYGNNVANQFDYNPRCLVRDLNSWFSSRFNTYNNVTDLVLGQPEIGNFQALMQGFLGDNKLGVHGGGHWLGGGPSQLEDFHSSPGDPVFFIHHAMIDRIWTVWQNLNFDARMDEIEGTSTLLNSPPTAEMSLSDTISFGLVSGDQTFSDLMNTMEGAYCYRYE</sequence>
<dbReference type="EMBL" id="NAJL01000001">
    <property type="protein sequence ID" value="TKA34355.1"/>
    <property type="molecule type" value="Genomic_DNA"/>
</dbReference>
<dbReference type="Pfam" id="PF00264">
    <property type="entry name" value="Tyrosinase"/>
    <property type="match status" value="1"/>
</dbReference>
<dbReference type="InterPro" id="IPR008922">
    <property type="entry name" value="Di-copper_centre_dom_sf"/>
</dbReference>
<dbReference type="InterPro" id="IPR002227">
    <property type="entry name" value="Tyrosinase_Cu-bd"/>
</dbReference>
<feature type="signal peptide" evidence="4">
    <location>
        <begin position="1"/>
        <end position="18"/>
    </location>
</feature>
<feature type="region of interest" description="Disordered" evidence="3">
    <location>
        <begin position="141"/>
        <end position="251"/>
    </location>
</feature>
<dbReference type="PANTHER" id="PTHR11474:SF125">
    <property type="entry name" value="N-ACETYL-6-HYDROXYTRYPTOPHAN OXIDASE IVOB-RELATED"/>
    <property type="match status" value="1"/>
</dbReference>
<proteinExistence type="predicted"/>
<feature type="chain" id="PRO_5020641172" description="Tyrosinase copper-binding domain-containing protein" evidence="4">
    <location>
        <begin position="19"/>
        <end position="628"/>
    </location>
</feature>
<evidence type="ECO:0000259" key="5">
    <source>
        <dbReference type="PROSITE" id="PS00498"/>
    </source>
</evidence>
<dbReference type="GO" id="GO:0046872">
    <property type="term" value="F:metal ion binding"/>
    <property type="evidence" value="ECO:0007669"/>
    <property type="project" value="UniProtKB-KW"/>
</dbReference>
<keyword evidence="7" id="KW-1185">Reference proteome</keyword>
<keyword evidence="1" id="KW-0479">Metal-binding</keyword>
<evidence type="ECO:0000256" key="2">
    <source>
        <dbReference type="ARBA" id="ARBA00023002"/>
    </source>
</evidence>
<keyword evidence="2" id="KW-0560">Oxidoreductase</keyword>
<dbReference type="PRINTS" id="PR00092">
    <property type="entry name" value="TYROSINASE"/>
</dbReference>
<evidence type="ECO:0000256" key="3">
    <source>
        <dbReference type="SAM" id="MobiDB-lite"/>
    </source>
</evidence>